<feature type="signal peptide" evidence="2">
    <location>
        <begin position="1"/>
        <end position="20"/>
    </location>
</feature>
<gene>
    <name evidence="3" type="ORF">C7456_10357</name>
</gene>
<feature type="region of interest" description="Disordered" evidence="1">
    <location>
        <begin position="27"/>
        <end position="73"/>
    </location>
</feature>
<feature type="compositionally biased region" description="Low complexity" evidence="1">
    <location>
        <begin position="29"/>
        <end position="55"/>
    </location>
</feature>
<proteinExistence type="predicted"/>
<evidence type="ECO:0000256" key="2">
    <source>
        <dbReference type="SAM" id="SignalP"/>
    </source>
</evidence>
<dbReference type="AlphaFoldDB" id="A0A316IN66"/>
<dbReference type="EMBL" id="QGHC01000003">
    <property type="protein sequence ID" value="PWK91938.1"/>
    <property type="molecule type" value="Genomic_DNA"/>
</dbReference>
<keyword evidence="4" id="KW-1185">Reference proteome</keyword>
<feature type="chain" id="PRO_5016458504" evidence="2">
    <location>
        <begin position="21"/>
        <end position="156"/>
    </location>
</feature>
<protein>
    <submittedName>
        <fullName evidence="3">Uncharacterized protein</fullName>
    </submittedName>
</protein>
<evidence type="ECO:0000313" key="4">
    <source>
        <dbReference type="Proteomes" id="UP000245812"/>
    </source>
</evidence>
<name>A0A316IN66_9GAMM</name>
<dbReference type="Proteomes" id="UP000245812">
    <property type="component" value="Unassembled WGS sequence"/>
</dbReference>
<reference evidence="3 4" key="1">
    <citation type="submission" date="2018-05" db="EMBL/GenBank/DDBJ databases">
        <title>Genomic Encyclopedia of Type Strains, Phase IV (KMG-IV): sequencing the most valuable type-strain genomes for metagenomic binning, comparative biology and taxonomic classification.</title>
        <authorList>
            <person name="Goeker M."/>
        </authorList>
    </citation>
    <scope>NUCLEOTIDE SEQUENCE [LARGE SCALE GENOMIC DNA]</scope>
    <source>
        <strain evidence="3 4">DSM 14263</strain>
    </source>
</reference>
<evidence type="ECO:0000313" key="3">
    <source>
        <dbReference type="EMBL" id="PWK91938.1"/>
    </source>
</evidence>
<keyword evidence="2" id="KW-0732">Signal</keyword>
<dbReference type="OrthoDB" id="5952783at2"/>
<comment type="caution">
    <text evidence="3">The sequence shown here is derived from an EMBL/GenBank/DDBJ whole genome shotgun (WGS) entry which is preliminary data.</text>
</comment>
<dbReference type="RefSeq" id="WP_109722528.1">
    <property type="nucleotide sequence ID" value="NZ_MSZV01000069.1"/>
</dbReference>
<accession>A0A316IN66</accession>
<organism evidence="3 4">
    <name type="scientific">Fulvimonas soli</name>
    <dbReference type="NCBI Taxonomy" id="155197"/>
    <lineage>
        <taxon>Bacteria</taxon>
        <taxon>Pseudomonadati</taxon>
        <taxon>Pseudomonadota</taxon>
        <taxon>Gammaproteobacteria</taxon>
        <taxon>Lysobacterales</taxon>
        <taxon>Rhodanobacteraceae</taxon>
        <taxon>Fulvimonas</taxon>
    </lineage>
</organism>
<sequence length="156" mass="16251">MTSPFARLFIVTALGGLALAGCASKPAQRSTGHAAGTTTGAPAHATAPAASPHRTSPVHREAAAEQPLPERTGIPVCDDYLASYRGCHRAAGIYAPDQIEGRYQAMRTSLLRDSLDPDIRPQLAARCNSLASQLRQALHGKACEPEQPAAAASSGR</sequence>
<evidence type="ECO:0000256" key="1">
    <source>
        <dbReference type="SAM" id="MobiDB-lite"/>
    </source>
</evidence>
<dbReference type="PROSITE" id="PS51257">
    <property type="entry name" value="PROKAR_LIPOPROTEIN"/>
    <property type="match status" value="1"/>
</dbReference>